<accession>A0ABS6D470</accession>
<dbReference type="Proteomes" id="UP000723714">
    <property type="component" value="Unassembled WGS sequence"/>
</dbReference>
<reference evidence="4 5" key="1">
    <citation type="submission" date="2021-06" db="EMBL/GenBank/DDBJ databases">
        <title>Faecalicatena sp. nov. isolated from porcine feces.</title>
        <authorList>
            <person name="Oh B.S."/>
            <person name="Lee J.H."/>
        </authorList>
    </citation>
    <scope>NUCLEOTIDE SEQUENCE [LARGE SCALE GENOMIC DNA]</scope>
    <source>
        <strain evidence="4 5">AGMB00832</strain>
    </source>
</reference>
<dbReference type="InterPro" id="IPR050832">
    <property type="entry name" value="Bact_Acetyltransf"/>
</dbReference>
<dbReference type="PANTHER" id="PTHR43877:SF2">
    <property type="entry name" value="AMINOALKYLPHOSPHONATE N-ACETYLTRANSFERASE-RELATED"/>
    <property type="match status" value="1"/>
</dbReference>
<evidence type="ECO:0000313" key="5">
    <source>
        <dbReference type="Proteomes" id="UP000723714"/>
    </source>
</evidence>
<comment type="caution">
    <text evidence="4">The sequence shown here is derived from an EMBL/GenBank/DDBJ whole genome shotgun (WGS) entry which is preliminary data.</text>
</comment>
<keyword evidence="2" id="KW-0012">Acyltransferase</keyword>
<evidence type="ECO:0000259" key="3">
    <source>
        <dbReference type="PROSITE" id="PS51186"/>
    </source>
</evidence>
<sequence length="156" mass="18114">MNNVHIRLANMDDAKQLRHLYFELDTDSVKYQPEHFVMGYRNDDFFSSILQDDNQDIIVAEIDGKVIGFSHVMILKQKNVACLKPQTVIYIQDLGVLESERSKGIGTILMDASKEYGKRKGADFIRTQVFPQNIDGMRFYERNGFCEMMKTIECQF</sequence>
<organism evidence="4 5">
    <name type="scientific">Faecalicatena faecalis</name>
    <dbReference type="NCBI Taxonomy" id="2726362"/>
    <lineage>
        <taxon>Bacteria</taxon>
        <taxon>Bacillati</taxon>
        <taxon>Bacillota</taxon>
        <taxon>Clostridia</taxon>
        <taxon>Lachnospirales</taxon>
        <taxon>Lachnospiraceae</taxon>
        <taxon>Faecalicatena</taxon>
    </lineage>
</organism>
<dbReference type="InterPro" id="IPR000182">
    <property type="entry name" value="GNAT_dom"/>
</dbReference>
<keyword evidence="5" id="KW-1185">Reference proteome</keyword>
<feature type="domain" description="N-acetyltransferase" evidence="3">
    <location>
        <begin position="4"/>
        <end position="156"/>
    </location>
</feature>
<dbReference type="PANTHER" id="PTHR43877">
    <property type="entry name" value="AMINOALKYLPHOSPHONATE N-ACETYLTRANSFERASE-RELATED-RELATED"/>
    <property type="match status" value="1"/>
</dbReference>
<dbReference type="Pfam" id="PF00583">
    <property type="entry name" value="Acetyltransf_1"/>
    <property type="match status" value="1"/>
</dbReference>
<gene>
    <name evidence="4" type="ORF">HGO97_011275</name>
</gene>
<evidence type="ECO:0000256" key="1">
    <source>
        <dbReference type="ARBA" id="ARBA00022679"/>
    </source>
</evidence>
<evidence type="ECO:0000313" key="4">
    <source>
        <dbReference type="EMBL" id="MBU3876392.1"/>
    </source>
</evidence>
<dbReference type="PROSITE" id="PS51186">
    <property type="entry name" value="GNAT"/>
    <property type="match status" value="1"/>
</dbReference>
<dbReference type="EMBL" id="JABACJ020000009">
    <property type="protein sequence ID" value="MBU3876392.1"/>
    <property type="molecule type" value="Genomic_DNA"/>
</dbReference>
<name>A0ABS6D470_9FIRM</name>
<dbReference type="RefSeq" id="WP_216241689.1">
    <property type="nucleotide sequence ID" value="NZ_JABACJ020000009.1"/>
</dbReference>
<evidence type="ECO:0000256" key="2">
    <source>
        <dbReference type="ARBA" id="ARBA00023315"/>
    </source>
</evidence>
<dbReference type="CDD" id="cd04301">
    <property type="entry name" value="NAT_SF"/>
    <property type="match status" value="1"/>
</dbReference>
<keyword evidence="1" id="KW-0808">Transferase</keyword>
<proteinExistence type="predicted"/>
<protein>
    <submittedName>
        <fullName evidence="4">GNAT family N-acetyltransferase</fullName>
    </submittedName>
</protein>